<evidence type="ECO:0000256" key="1">
    <source>
        <dbReference type="SAM" id="Coils"/>
    </source>
</evidence>
<evidence type="ECO:0000259" key="3">
    <source>
        <dbReference type="Pfam" id="PF16529"/>
    </source>
</evidence>
<evidence type="ECO:0000313" key="5">
    <source>
        <dbReference type="WBParaSite" id="PTRK_0001561100.1"/>
    </source>
</evidence>
<protein>
    <submittedName>
        <fullName evidence="5">Ge1_WD40 domain-containing protein</fullName>
    </submittedName>
</protein>
<dbReference type="Pfam" id="PF16529">
    <property type="entry name" value="Ge1_WD40"/>
    <property type="match status" value="1"/>
</dbReference>
<evidence type="ECO:0000313" key="4">
    <source>
        <dbReference type="Proteomes" id="UP000038045"/>
    </source>
</evidence>
<feature type="compositionally biased region" description="Acidic residues" evidence="2">
    <location>
        <begin position="548"/>
        <end position="561"/>
    </location>
</feature>
<proteinExistence type="predicted"/>
<sequence>MSFGSNSDMENEKKIEGRIPIECGEVDTSQSRSVFEVGKNVLLNISRVLFADSEQNGFHDNSRIQNTKKLIESKVDRVFSGGTLMTLHNNRLAIRIIAPNQSDTVRILQMDNNERMTIGSFLAPSRDMKWAENDDLLVIIDSRGNIYAFRILPDNVIDLYLRMENGKFINPKNMELYTNFEDNKFICTMACSHNSTLEIYFMDVIHFALYIPDTKYEDIKKIDKSHLYHKMECEITALKFGKDGKTILVGLLSGVIKVFYISDNTMLSLIESISVCNTGSVCGFFYLDYSGPEGVKLCDHVLVVAHHGTKLCIYNIVSWKLVASIRFNTTKSNYKLEVSKPNDESNLVFITDPISKSMFAVEILGIPTNPRFGSVTAVYLPYPVIALTPVSIIPKDGNNDLSYSNDTDLSDDEDEIPETTPVMCKFFALSKRLVSEIDIEFDLSIERTCSTDSRESSSRESYASETEKSITPCPSGTGMVSSFHGEEQRIIDSLEKTVIDDGNNKIKVDSSSTIPPQLASIFSSAENYMDKCARNTIKKSLSPNEPSQDNDEQEEDYEEEEPSTKSSPLTLSGAEPDSLNELLSALNLRMDKIENNIKDMKSTVKNIISEAIGELERNIITSVDENIQSNLVLFTNDFMEQQNARQSNDICDRKMIEHLITSTIQRCTKEMETKFEKMINDQYSRMAYNSNHVINYRNLYKEDTPILSKDTSTLFDNFNNGGKDLFDQGSTTRSLASGGGRGSNLDGEQSDETITRYLNQKAIGNVIDMIPSNTTLCAVNLLVTKYKASDVYEQFKTQLNSHRVMNLICGCAKDLYIHTEEKLSYIENSLIHLEEYVDENSKEMVTSGINYVLSKLPENGGLYEDIHQKYSQEILMIKHRCSEFLELYSNDD</sequence>
<dbReference type="STRING" id="131310.A0A0N5A1W5"/>
<dbReference type="Proteomes" id="UP000038045">
    <property type="component" value="Unplaced"/>
</dbReference>
<feature type="domain" description="Enhancer of mRNA-decapping protein 4 WD40 repeat region" evidence="3">
    <location>
        <begin position="69"/>
        <end position="333"/>
    </location>
</feature>
<dbReference type="SUPFAM" id="SSF50978">
    <property type="entry name" value="WD40 repeat-like"/>
    <property type="match status" value="1"/>
</dbReference>
<feature type="region of interest" description="Disordered" evidence="2">
    <location>
        <begin position="450"/>
        <end position="481"/>
    </location>
</feature>
<keyword evidence="4" id="KW-1185">Reference proteome</keyword>
<dbReference type="InterPro" id="IPR036322">
    <property type="entry name" value="WD40_repeat_dom_sf"/>
</dbReference>
<dbReference type="AlphaFoldDB" id="A0A0N5A1W5"/>
<name>A0A0N5A1W5_PARTI</name>
<feature type="region of interest" description="Disordered" evidence="2">
    <location>
        <begin position="536"/>
        <end position="574"/>
    </location>
</feature>
<reference evidence="5" key="1">
    <citation type="submission" date="2017-02" db="UniProtKB">
        <authorList>
            <consortium name="WormBaseParasite"/>
        </authorList>
    </citation>
    <scope>IDENTIFICATION</scope>
</reference>
<dbReference type="WBParaSite" id="PTRK_0001561100.1">
    <property type="protein sequence ID" value="PTRK_0001561100.1"/>
    <property type="gene ID" value="PTRK_0001561100"/>
</dbReference>
<feature type="compositionally biased region" description="Polar residues" evidence="2">
    <location>
        <begin position="538"/>
        <end position="547"/>
    </location>
</feature>
<feature type="coiled-coil region" evidence="1">
    <location>
        <begin position="583"/>
        <end position="610"/>
    </location>
</feature>
<accession>A0A0N5A1W5</accession>
<evidence type="ECO:0000256" key="2">
    <source>
        <dbReference type="SAM" id="MobiDB-lite"/>
    </source>
</evidence>
<organism evidence="4 5">
    <name type="scientific">Parastrongyloides trichosuri</name>
    <name type="common">Possum-specific nematode worm</name>
    <dbReference type="NCBI Taxonomy" id="131310"/>
    <lineage>
        <taxon>Eukaryota</taxon>
        <taxon>Metazoa</taxon>
        <taxon>Ecdysozoa</taxon>
        <taxon>Nematoda</taxon>
        <taxon>Chromadorea</taxon>
        <taxon>Rhabditida</taxon>
        <taxon>Tylenchina</taxon>
        <taxon>Panagrolaimomorpha</taxon>
        <taxon>Strongyloidoidea</taxon>
        <taxon>Strongyloididae</taxon>
        <taxon>Parastrongyloides</taxon>
    </lineage>
</organism>
<dbReference type="Gene3D" id="2.130.10.10">
    <property type="entry name" value="YVTN repeat-like/Quinoprotein amine dehydrogenase"/>
    <property type="match status" value="1"/>
</dbReference>
<keyword evidence="1" id="KW-0175">Coiled coil</keyword>
<dbReference type="InterPro" id="IPR032401">
    <property type="entry name" value="EDC4_WD40"/>
</dbReference>
<dbReference type="InterPro" id="IPR015943">
    <property type="entry name" value="WD40/YVTN_repeat-like_dom_sf"/>
</dbReference>
<feature type="region of interest" description="Disordered" evidence="2">
    <location>
        <begin position="729"/>
        <end position="749"/>
    </location>
</feature>